<dbReference type="EC" id="2.7.1.15" evidence="10"/>
<dbReference type="PANTHER" id="PTHR10584:SF166">
    <property type="entry name" value="RIBOKINASE"/>
    <property type="match status" value="1"/>
</dbReference>
<evidence type="ECO:0000259" key="11">
    <source>
        <dbReference type="Pfam" id="PF00294"/>
    </source>
</evidence>
<keyword evidence="2 10" id="KW-0808">Transferase</keyword>
<dbReference type="Proteomes" id="UP000762676">
    <property type="component" value="Unassembled WGS sequence"/>
</dbReference>
<dbReference type="SUPFAM" id="SSF53613">
    <property type="entry name" value="Ribokinase-like"/>
    <property type="match status" value="1"/>
</dbReference>
<dbReference type="NCBIfam" id="TIGR02152">
    <property type="entry name" value="D_ribokin_bact"/>
    <property type="match status" value="1"/>
</dbReference>
<gene>
    <name evidence="12" type="ORF">ElyMa_001999100</name>
</gene>
<dbReference type="InterPro" id="IPR011611">
    <property type="entry name" value="PfkB_dom"/>
</dbReference>
<keyword evidence="5 10" id="KW-0418">Kinase</keyword>
<dbReference type="PANTHER" id="PTHR10584">
    <property type="entry name" value="SUGAR KINASE"/>
    <property type="match status" value="1"/>
</dbReference>
<feature type="binding site" evidence="10">
    <location>
        <position position="256"/>
    </location>
    <ligand>
        <name>K(+)</name>
        <dbReference type="ChEBI" id="CHEBI:29103"/>
    </ligand>
</feature>
<dbReference type="InterPro" id="IPR011877">
    <property type="entry name" value="Ribokinase"/>
</dbReference>
<keyword evidence="4 10" id="KW-0547">Nucleotide-binding</keyword>
<dbReference type="InterPro" id="IPR002139">
    <property type="entry name" value="Ribo/fructo_kinase"/>
</dbReference>
<comment type="subcellular location">
    <subcellularLocation>
        <location evidence="10">Cytoplasm</location>
    </subcellularLocation>
    <subcellularLocation>
        <location evidence="10">Nucleus</location>
    </subcellularLocation>
</comment>
<feature type="binding site" evidence="10">
    <location>
        <position position="292"/>
    </location>
    <ligand>
        <name>K(+)</name>
        <dbReference type="ChEBI" id="CHEBI:29103"/>
    </ligand>
</feature>
<comment type="subunit">
    <text evidence="10">Homodimer.</text>
</comment>
<dbReference type="GO" id="GO:0019303">
    <property type="term" value="P:D-ribose catabolic process"/>
    <property type="evidence" value="ECO:0007669"/>
    <property type="project" value="UniProtKB-UniRule"/>
</dbReference>
<comment type="catalytic activity">
    <reaction evidence="10">
        <text>D-ribose + ATP = D-ribose 5-phosphate + ADP + H(+)</text>
        <dbReference type="Rhea" id="RHEA:13697"/>
        <dbReference type="ChEBI" id="CHEBI:15378"/>
        <dbReference type="ChEBI" id="CHEBI:30616"/>
        <dbReference type="ChEBI" id="CHEBI:47013"/>
        <dbReference type="ChEBI" id="CHEBI:78346"/>
        <dbReference type="ChEBI" id="CHEBI:456216"/>
        <dbReference type="EC" id="2.7.1.15"/>
    </reaction>
</comment>
<comment type="pathway">
    <text evidence="10">Carbohydrate metabolism; D-ribose degradation; D-ribose 5-phosphate from beta-D-ribopyranose: step 2/2.</text>
</comment>
<name>A0AAV4F382_9GAST</name>
<dbReference type="GO" id="GO:0005634">
    <property type="term" value="C:nucleus"/>
    <property type="evidence" value="ECO:0007669"/>
    <property type="project" value="UniProtKB-SubCell"/>
</dbReference>
<evidence type="ECO:0000256" key="8">
    <source>
        <dbReference type="ARBA" id="ARBA00022958"/>
    </source>
</evidence>
<feature type="binding site" evidence="10">
    <location>
        <position position="189"/>
    </location>
    <ligand>
        <name>ATP</name>
        <dbReference type="ChEBI" id="CHEBI:30616"/>
    </ligand>
</feature>
<evidence type="ECO:0000256" key="5">
    <source>
        <dbReference type="ARBA" id="ARBA00022777"/>
    </source>
</evidence>
<keyword evidence="7 10" id="KW-0460">Magnesium</keyword>
<feature type="binding site" evidence="10">
    <location>
        <position position="301"/>
    </location>
    <ligand>
        <name>K(+)</name>
        <dbReference type="ChEBI" id="CHEBI:29103"/>
    </ligand>
</feature>
<dbReference type="GO" id="GO:0004747">
    <property type="term" value="F:ribokinase activity"/>
    <property type="evidence" value="ECO:0007669"/>
    <property type="project" value="UniProtKB-UniRule"/>
</dbReference>
<dbReference type="AlphaFoldDB" id="A0AAV4F382"/>
<dbReference type="PRINTS" id="PR00990">
    <property type="entry name" value="RIBOKINASE"/>
</dbReference>
<keyword evidence="10" id="KW-0539">Nucleus</keyword>
<keyword evidence="6 10" id="KW-0067">ATP-binding</keyword>
<feature type="binding site" evidence="10">
    <location>
        <position position="260"/>
    </location>
    <ligand>
        <name>substrate</name>
    </ligand>
</feature>
<evidence type="ECO:0000313" key="12">
    <source>
        <dbReference type="EMBL" id="GFR67501.1"/>
    </source>
</evidence>
<comment type="similarity">
    <text evidence="10">Belongs to the carbohydrate kinase PfkB family. Ribokinase subfamily.</text>
</comment>
<evidence type="ECO:0000256" key="10">
    <source>
        <dbReference type="HAMAP-Rule" id="MF_03215"/>
    </source>
</evidence>
<dbReference type="FunFam" id="3.40.1190.20:FF:000010">
    <property type="entry name" value="Ribokinase"/>
    <property type="match status" value="1"/>
</dbReference>
<dbReference type="CDD" id="cd01174">
    <property type="entry name" value="ribokinase"/>
    <property type="match status" value="1"/>
</dbReference>
<feature type="binding site" evidence="10">
    <location>
        <begin position="43"/>
        <end position="47"/>
    </location>
    <ligand>
        <name>substrate</name>
    </ligand>
</feature>
<organism evidence="12 13">
    <name type="scientific">Elysia marginata</name>
    <dbReference type="NCBI Taxonomy" id="1093978"/>
    <lineage>
        <taxon>Eukaryota</taxon>
        <taxon>Metazoa</taxon>
        <taxon>Spiralia</taxon>
        <taxon>Lophotrochozoa</taxon>
        <taxon>Mollusca</taxon>
        <taxon>Gastropoda</taxon>
        <taxon>Heterobranchia</taxon>
        <taxon>Euthyneura</taxon>
        <taxon>Panpulmonata</taxon>
        <taxon>Sacoglossa</taxon>
        <taxon>Placobranchoidea</taxon>
        <taxon>Plakobranchidae</taxon>
        <taxon>Elysia</taxon>
    </lineage>
</organism>
<comment type="caution">
    <text evidence="12">The sequence shown here is derived from an EMBL/GenBank/DDBJ whole genome shotgun (WGS) entry which is preliminary data.</text>
</comment>
<evidence type="ECO:0000256" key="6">
    <source>
        <dbReference type="ARBA" id="ARBA00022840"/>
    </source>
</evidence>
<dbReference type="HAMAP" id="MF_01987">
    <property type="entry name" value="Ribokinase"/>
    <property type="match status" value="1"/>
</dbReference>
<feature type="binding site" evidence="10">
    <location>
        <position position="247"/>
    </location>
    <ligand>
        <name>ATP</name>
        <dbReference type="ChEBI" id="CHEBI:30616"/>
    </ligand>
</feature>
<comment type="function">
    <text evidence="10">Catalyzes the phosphorylation of ribose at O-5 in a reaction requiring ATP and magnesium. The resulting D-ribose-5-phosphate can then be used either for sythesis of nucleotides, histidine, and tryptophan, or as a component of the pentose phosphate pathway.</text>
</comment>
<proteinExistence type="inferred from homology"/>
<protein>
    <recommendedName>
        <fullName evidence="10">Ribokinase</fullName>
        <shortName evidence="10">RK</shortName>
        <ecNumber evidence="10">2.7.1.15</ecNumber>
    </recommendedName>
</protein>
<keyword evidence="3 10" id="KW-0479">Metal-binding</keyword>
<dbReference type="Pfam" id="PF00294">
    <property type="entry name" value="PfkB"/>
    <property type="match status" value="1"/>
</dbReference>
<evidence type="ECO:0000256" key="7">
    <source>
        <dbReference type="ARBA" id="ARBA00022842"/>
    </source>
</evidence>
<keyword evidence="8 10" id="KW-0630">Potassium</keyword>
<sequence length="314" mass="33208">MSQCVHEVVVVGSCNTDFISYAPHLPKEGETLTGTKFETGCGGKGANQCVAAGKLGAKTAMITKVGDDIFGKQFLESFKVNNVNRDHVGVVKGVSTGVAAISVADNGANCIIIVPGANNLLSTDDIVAAEETIKSAKILVCQNEISSDVTLAALKLAKKHNVKCIFNPAPAQAGMQSDFFTTPDIFCVNETEAEIMAGLTVNSVESANSASKILMKSKNCQSVIITLGSNGCVYQAKVDDEPVHIPTEKVDAVDTTGAGDSFIGSLAFYICRFPHLPMTEMLRRSNQIASLSVTKRGTQISFPTQAELPIDLMK</sequence>
<evidence type="ECO:0000256" key="3">
    <source>
        <dbReference type="ARBA" id="ARBA00022723"/>
    </source>
</evidence>
<feature type="binding site" evidence="10">
    <location>
        <begin position="226"/>
        <end position="231"/>
    </location>
    <ligand>
        <name>ATP</name>
        <dbReference type="ChEBI" id="CHEBI:30616"/>
    </ligand>
</feature>
<evidence type="ECO:0000313" key="13">
    <source>
        <dbReference type="Proteomes" id="UP000762676"/>
    </source>
</evidence>
<reference evidence="12 13" key="1">
    <citation type="journal article" date="2021" name="Elife">
        <title>Chloroplast acquisition without the gene transfer in kleptoplastic sea slugs, Plakobranchus ocellatus.</title>
        <authorList>
            <person name="Maeda T."/>
            <person name="Takahashi S."/>
            <person name="Yoshida T."/>
            <person name="Shimamura S."/>
            <person name="Takaki Y."/>
            <person name="Nagai Y."/>
            <person name="Toyoda A."/>
            <person name="Suzuki Y."/>
            <person name="Arimoto A."/>
            <person name="Ishii H."/>
            <person name="Satoh N."/>
            <person name="Nishiyama T."/>
            <person name="Hasebe M."/>
            <person name="Maruyama T."/>
            <person name="Minagawa J."/>
            <person name="Obokata J."/>
            <person name="Shigenobu S."/>
        </authorList>
    </citation>
    <scope>NUCLEOTIDE SEQUENCE [LARGE SCALE GENOMIC DNA]</scope>
</reference>
<feature type="binding site" evidence="10">
    <location>
        <position position="286"/>
    </location>
    <ligand>
        <name>ATP</name>
        <dbReference type="ChEBI" id="CHEBI:30616"/>
    </ligand>
</feature>
<dbReference type="Gene3D" id="3.40.1190.20">
    <property type="match status" value="1"/>
</dbReference>
<comment type="activity regulation">
    <text evidence="10">Activated by a monovalent cation that binds near, but not in, the active site. The most likely occupant of the site in vivo is potassium. Ion binding induces a conformational change that may alter substrate affinity.</text>
</comment>
<keyword evidence="1 10" id="KW-0963">Cytoplasm</keyword>
<evidence type="ECO:0000256" key="9">
    <source>
        <dbReference type="ARBA" id="ARBA00023277"/>
    </source>
</evidence>
<keyword evidence="9 10" id="KW-0119">Carbohydrate metabolism</keyword>
<feature type="binding site" evidence="10">
    <location>
        <position position="297"/>
    </location>
    <ligand>
        <name>K(+)</name>
        <dbReference type="ChEBI" id="CHEBI:29103"/>
    </ligand>
</feature>
<feature type="binding site" evidence="10">
    <location>
        <position position="254"/>
    </location>
    <ligand>
        <name>K(+)</name>
        <dbReference type="ChEBI" id="CHEBI:29103"/>
    </ligand>
</feature>
<feature type="domain" description="Carbohydrate kinase PfkB" evidence="11">
    <location>
        <begin position="6"/>
        <end position="304"/>
    </location>
</feature>
<dbReference type="EMBL" id="BMAT01004065">
    <property type="protein sequence ID" value="GFR67501.1"/>
    <property type="molecule type" value="Genomic_DNA"/>
</dbReference>
<accession>A0AAV4F382</accession>
<evidence type="ECO:0000256" key="4">
    <source>
        <dbReference type="ARBA" id="ARBA00022741"/>
    </source>
</evidence>
<feature type="binding site" evidence="10">
    <location>
        <begin position="15"/>
        <end position="17"/>
    </location>
    <ligand>
        <name>substrate</name>
    </ligand>
</feature>
<feature type="binding site" evidence="10">
    <location>
        <position position="295"/>
    </location>
    <ligand>
        <name>K(+)</name>
        <dbReference type="ChEBI" id="CHEBI:29103"/>
    </ligand>
</feature>
<comment type="cofactor">
    <cofactor evidence="10">
        <name>Mg(2+)</name>
        <dbReference type="ChEBI" id="CHEBI:18420"/>
    </cofactor>
    <text evidence="10">Requires a divalent cation, most likely magnesium in vivo, as an electrophilic catalyst to aid phosphoryl group transfer. It is the chelate of the metal and the nucleotide that is the actual substrate.</text>
</comment>
<feature type="binding site" evidence="10">
    <location>
        <begin position="259"/>
        <end position="260"/>
    </location>
    <ligand>
        <name>ATP</name>
        <dbReference type="ChEBI" id="CHEBI:30616"/>
    </ligand>
</feature>
<dbReference type="GO" id="GO:0005829">
    <property type="term" value="C:cytosol"/>
    <property type="evidence" value="ECO:0007669"/>
    <property type="project" value="TreeGrafter"/>
</dbReference>
<feature type="active site" description="Proton acceptor" evidence="10">
    <location>
        <position position="260"/>
    </location>
</feature>
<dbReference type="GO" id="GO:0046872">
    <property type="term" value="F:metal ion binding"/>
    <property type="evidence" value="ECO:0007669"/>
    <property type="project" value="UniProtKB-KW"/>
</dbReference>
<evidence type="ECO:0000256" key="1">
    <source>
        <dbReference type="ARBA" id="ARBA00022490"/>
    </source>
</evidence>
<dbReference type="GO" id="GO:0005524">
    <property type="term" value="F:ATP binding"/>
    <property type="evidence" value="ECO:0007669"/>
    <property type="project" value="UniProtKB-UniRule"/>
</dbReference>
<keyword evidence="13" id="KW-1185">Reference proteome</keyword>
<evidence type="ECO:0000256" key="2">
    <source>
        <dbReference type="ARBA" id="ARBA00022679"/>
    </source>
</evidence>
<feature type="binding site" evidence="10">
    <location>
        <position position="144"/>
    </location>
    <ligand>
        <name>substrate</name>
    </ligand>
</feature>
<dbReference type="InterPro" id="IPR029056">
    <property type="entry name" value="Ribokinase-like"/>
</dbReference>